<evidence type="ECO:0000256" key="1">
    <source>
        <dbReference type="SAM" id="SignalP"/>
    </source>
</evidence>
<protein>
    <submittedName>
        <fullName evidence="2">Uncharacterized protein</fullName>
    </submittedName>
</protein>
<keyword evidence="1" id="KW-0732">Signal</keyword>
<proteinExistence type="predicted"/>
<feature type="signal peptide" evidence="1">
    <location>
        <begin position="1"/>
        <end position="31"/>
    </location>
</feature>
<sequence length="160" mass="17882">MASINACHLDLLAVVAVAVLLCASTAAITSAQPTGNFNFPWMRTSYNHQVNIDRREGMQRIVAVAMAVYYSNQHIINGLPIISYVTAEAASLAVGTDAKKRIIYWYCAEVIVNRQIKLHGISTWHWNVLRIYYAMPGTILLPEFRNVILGTFYCIFGTVN</sequence>
<keyword evidence="3" id="KW-1185">Reference proteome</keyword>
<accession>A0A2H9ZYR4</accession>
<feature type="chain" id="PRO_5014110987" evidence="1">
    <location>
        <begin position="32"/>
        <end position="160"/>
    </location>
</feature>
<gene>
    <name evidence="2" type="ORF">AXF42_Ash020942</name>
</gene>
<reference evidence="2 3" key="1">
    <citation type="journal article" date="2017" name="Nature">
        <title>The Apostasia genome and the evolution of orchids.</title>
        <authorList>
            <person name="Zhang G.Q."/>
            <person name="Liu K.W."/>
            <person name="Li Z."/>
            <person name="Lohaus R."/>
            <person name="Hsiao Y.Y."/>
            <person name="Niu S.C."/>
            <person name="Wang J.Y."/>
            <person name="Lin Y.C."/>
            <person name="Xu Q."/>
            <person name="Chen L.J."/>
            <person name="Yoshida K."/>
            <person name="Fujiwara S."/>
            <person name="Wang Z.W."/>
            <person name="Zhang Y.Q."/>
            <person name="Mitsuda N."/>
            <person name="Wang M."/>
            <person name="Liu G.H."/>
            <person name="Pecoraro L."/>
            <person name="Huang H.X."/>
            <person name="Xiao X.J."/>
            <person name="Lin M."/>
            <person name="Wu X.Y."/>
            <person name="Wu W.L."/>
            <person name="Chen Y.Y."/>
            <person name="Chang S.B."/>
            <person name="Sakamoto S."/>
            <person name="Ohme-Takagi M."/>
            <person name="Yagi M."/>
            <person name="Zeng S.J."/>
            <person name="Shen C.Y."/>
            <person name="Yeh C.M."/>
            <person name="Luo Y.B."/>
            <person name="Tsai W.C."/>
            <person name="Van de Peer Y."/>
            <person name="Liu Z.J."/>
        </authorList>
    </citation>
    <scope>NUCLEOTIDE SEQUENCE [LARGE SCALE GENOMIC DNA]</scope>
    <source>
        <strain evidence="3">cv. Shenzhen</strain>
        <tissue evidence="2">Stem</tissue>
    </source>
</reference>
<evidence type="ECO:0000313" key="3">
    <source>
        <dbReference type="Proteomes" id="UP000236161"/>
    </source>
</evidence>
<dbReference type="Proteomes" id="UP000236161">
    <property type="component" value="Unassembled WGS sequence"/>
</dbReference>
<evidence type="ECO:0000313" key="2">
    <source>
        <dbReference type="EMBL" id="PKA48424.1"/>
    </source>
</evidence>
<dbReference type="AlphaFoldDB" id="A0A2H9ZYR4"/>
<dbReference type="EMBL" id="KZ452395">
    <property type="protein sequence ID" value="PKA48424.1"/>
    <property type="molecule type" value="Genomic_DNA"/>
</dbReference>
<name>A0A2H9ZYR4_9ASPA</name>
<organism evidence="2 3">
    <name type="scientific">Apostasia shenzhenica</name>
    <dbReference type="NCBI Taxonomy" id="1088818"/>
    <lineage>
        <taxon>Eukaryota</taxon>
        <taxon>Viridiplantae</taxon>
        <taxon>Streptophyta</taxon>
        <taxon>Embryophyta</taxon>
        <taxon>Tracheophyta</taxon>
        <taxon>Spermatophyta</taxon>
        <taxon>Magnoliopsida</taxon>
        <taxon>Liliopsida</taxon>
        <taxon>Asparagales</taxon>
        <taxon>Orchidaceae</taxon>
        <taxon>Apostasioideae</taxon>
        <taxon>Apostasia</taxon>
    </lineage>
</organism>